<evidence type="ECO:0000256" key="4">
    <source>
        <dbReference type="RuleBase" id="RU003651"/>
    </source>
</evidence>
<feature type="domain" description="AAA+ ATPase" evidence="6">
    <location>
        <begin position="14"/>
        <end position="164"/>
    </location>
</feature>
<dbReference type="EMBL" id="JH711579">
    <property type="protein sequence ID" value="EIW80551.1"/>
    <property type="molecule type" value="Genomic_DNA"/>
</dbReference>
<dbReference type="InterPro" id="IPR003959">
    <property type="entry name" value="ATPase_AAA_core"/>
</dbReference>
<dbReference type="InterPro" id="IPR050747">
    <property type="entry name" value="Mitochondrial_chaperone_BCS1"/>
</dbReference>
<evidence type="ECO:0000256" key="2">
    <source>
        <dbReference type="ARBA" id="ARBA00022741"/>
    </source>
</evidence>
<dbReference type="InterPro" id="IPR027417">
    <property type="entry name" value="P-loop_NTPase"/>
</dbReference>
<comment type="similarity">
    <text evidence="1">Belongs to the AAA ATPase family. BCS1 subfamily.</text>
</comment>
<feature type="region of interest" description="Disordered" evidence="5">
    <location>
        <begin position="83"/>
        <end position="112"/>
    </location>
</feature>
<evidence type="ECO:0000313" key="8">
    <source>
        <dbReference type="Proteomes" id="UP000053558"/>
    </source>
</evidence>
<dbReference type="Proteomes" id="UP000053558">
    <property type="component" value="Unassembled WGS sequence"/>
</dbReference>
<dbReference type="InterPro" id="IPR057495">
    <property type="entry name" value="AAA_lid_BCS1"/>
</dbReference>
<dbReference type="GeneID" id="19205460"/>
<comment type="caution">
    <text evidence="7">The sequence shown here is derived from an EMBL/GenBank/DDBJ whole genome shotgun (WGS) entry which is preliminary data.</text>
</comment>
<dbReference type="PANTHER" id="PTHR23070">
    <property type="entry name" value="BCS1 AAA-TYPE ATPASE"/>
    <property type="match status" value="1"/>
</dbReference>
<keyword evidence="3 4" id="KW-0067">ATP-binding</keyword>
<keyword evidence="2 4" id="KW-0547">Nucleotide-binding</keyword>
<dbReference type="Pfam" id="PF25426">
    <property type="entry name" value="AAA_lid_BCS1"/>
    <property type="match status" value="1"/>
</dbReference>
<proteinExistence type="inferred from homology"/>
<feature type="compositionally biased region" description="Low complexity" evidence="5">
    <location>
        <begin position="226"/>
        <end position="242"/>
    </location>
</feature>
<dbReference type="Pfam" id="PF00004">
    <property type="entry name" value="AAA"/>
    <property type="match status" value="2"/>
</dbReference>
<name>A0A5M3MPQ8_CONPW</name>
<feature type="region of interest" description="Disordered" evidence="5">
    <location>
        <begin position="187"/>
        <end position="258"/>
    </location>
</feature>
<evidence type="ECO:0000313" key="7">
    <source>
        <dbReference type="EMBL" id="EIW80551.1"/>
    </source>
</evidence>
<reference evidence="8" key="1">
    <citation type="journal article" date="2012" name="Science">
        <title>The Paleozoic origin of enzymatic lignin decomposition reconstructed from 31 fungal genomes.</title>
        <authorList>
            <person name="Floudas D."/>
            <person name="Binder M."/>
            <person name="Riley R."/>
            <person name="Barry K."/>
            <person name="Blanchette R.A."/>
            <person name="Henrissat B."/>
            <person name="Martinez A.T."/>
            <person name="Otillar R."/>
            <person name="Spatafora J.W."/>
            <person name="Yadav J.S."/>
            <person name="Aerts A."/>
            <person name="Benoit I."/>
            <person name="Boyd A."/>
            <person name="Carlson A."/>
            <person name="Copeland A."/>
            <person name="Coutinho P.M."/>
            <person name="de Vries R.P."/>
            <person name="Ferreira P."/>
            <person name="Findley K."/>
            <person name="Foster B."/>
            <person name="Gaskell J."/>
            <person name="Glotzer D."/>
            <person name="Gorecki P."/>
            <person name="Heitman J."/>
            <person name="Hesse C."/>
            <person name="Hori C."/>
            <person name="Igarashi K."/>
            <person name="Jurgens J.A."/>
            <person name="Kallen N."/>
            <person name="Kersten P."/>
            <person name="Kohler A."/>
            <person name="Kuees U."/>
            <person name="Kumar T.K.A."/>
            <person name="Kuo A."/>
            <person name="LaButti K."/>
            <person name="Larrondo L.F."/>
            <person name="Lindquist E."/>
            <person name="Ling A."/>
            <person name="Lombard V."/>
            <person name="Lucas S."/>
            <person name="Lundell T."/>
            <person name="Martin R."/>
            <person name="McLaughlin D.J."/>
            <person name="Morgenstern I."/>
            <person name="Morin E."/>
            <person name="Murat C."/>
            <person name="Nagy L.G."/>
            <person name="Nolan M."/>
            <person name="Ohm R.A."/>
            <person name="Patyshakuliyeva A."/>
            <person name="Rokas A."/>
            <person name="Ruiz-Duenas F.J."/>
            <person name="Sabat G."/>
            <person name="Salamov A."/>
            <person name="Samejima M."/>
            <person name="Schmutz J."/>
            <person name="Slot J.C."/>
            <person name="St John F."/>
            <person name="Stenlid J."/>
            <person name="Sun H."/>
            <person name="Sun S."/>
            <person name="Syed K."/>
            <person name="Tsang A."/>
            <person name="Wiebenga A."/>
            <person name="Young D."/>
            <person name="Pisabarro A."/>
            <person name="Eastwood D.C."/>
            <person name="Martin F."/>
            <person name="Cullen D."/>
            <person name="Grigoriev I.V."/>
            <person name="Hibbett D.S."/>
        </authorList>
    </citation>
    <scope>NUCLEOTIDE SEQUENCE [LARGE SCALE GENOMIC DNA]</scope>
    <source>
        <strain evidence="8">RWD-64-598 SS2</strain>
    </source>
</reference>
<dbReference type="KEGG" id="cput:CONPUDRAFT_166050"/>
<dbReference type="OrthoDB" id="10251412at2759"/>
<dbReference type="AlphaFoldDB" id="A0A5M3MPQ8"/>
<accession>A0A5M3MPQ8</accession>
<dbReference type="Gene3D" id="3.40.50.300">
    <property type="entry name" value="P-loop containing nucleotide triphosphate hydrolases"/>
    <property type="match status" value="1"/>
</dbReference>
<sequence>MNSKSWYAERGIPFRRGYLLYGAPGAGKTSLIHSIAGELNLDVYILSLSRSGLDDSSLSQVISELPEKCIALMEDIDAAFHHGLTREGPSPADDAEDGPDGPRKPRAAAPSGKVSLSGLLNALDGIGAQEGRILFATTNKYTALDPALCRPGRMDLHIEFRNASRYQAEELFKRFYLPSGSLSDRPLEAAGAPAAKPYRDDDQESTDSGYGGSRAESEKLIDVDESSAPSPSRRSSSPEKPSFVGVSHSQRAPRMSPERFRELATRFADAIPERKLSMAALQGYLMTYKIRPVQAVEDVAAWVERELAQKDAAEDDP</sequence>
<dbReference type="OMA" id="ANDEKWE"/>
<dbReference type="InterPro" id="IPR003960">
    <property type="entry name" value="ATPase_AAA_CS"/>
</dbReference>
<dbReference type="InterPro" id="IPR003593">
    <property type="entry name" value="AAA+_ATPase"/>
</dbReference>
<keyword evidence="8" id="KW-1185">Reference proteome</keyword>
<protein>
    <submittedName>
        <fullName evidence="7">P-loop containing nucleoside triphosphate hydrolase protein</fullName>
    </submittedName>
</protein>
<dbReference type="RefSeq" id="XP_007769482.1">
    <property type="nucleotide sequence ID" value="XM_007771292.1"/>
</dbReference>
<organism evidence="7 8">
    <name type="scientific">Coniophora puteana (strain RWD-64-598)</name>
    <name type="common">Brown rot fungus</name>
    <dbReference type="NCBI Taxonomy" id="741705"/>
    <lineage>
        <taxon>Eukaryota</taxon>
        <taxon>Fungi</taxon>
        <taxon>Dikarya</taxon>
        <taxon>Basidiomycota</taxon>
        <taxon>Agaricomycotina</taxon>
        <taxon>Agaricomycetes</taxon>
        <taxon>Agaricomycetidae</taxon>
        <taxon>Boletales</taxon>
        <taxon>Coniophorineae</taxon>
        <taxon>Coniophoraceae</taxon>
        <taxon>Coniophora</taxon>
    </lineage>
</organism>
<evidence type="ECO:0000259" key="6">
    <source>
        <dbReference type="SMART" id="SM00382"/>
    </source>
</evidence>
<dbReference type="PROSITE" id="PS00674">
    <property type="entry name" value="AAA"/>
    <property type="match status" value="1"/>
</dbReference>
<evidence type="ECO:0000256" key="5">
    <source>
        <dbReference type="SAM" id="MobiDB-lite"/>
    </source>
</evidence>
<dbReference type="SMART" id="SM00382">
    <property type="entry name" value="AAA"/>
    <property type="match status" value="1"/>
</dbReference>
<gene>
    <name evidence="7" type="ORF">CONPUDRAFT_166050</name>
</gene>
<keyword evidence="7" id="KW-0378">Hydrolase</keyword>
<dbReference type="GO" id="GO:0016887">
    <property type="term" value="F:ATP hydrolysis activity"/>
    <property type="evidence" value="ECO:0007669"/>
    <property type="project" value="InterPro"/>
</dbReference>
<dbReference type="SUPFAM" id="SSF52540">
    <property type="entry name" value="P-loop containing nucleoside triphosphate hydrolases"/>
    <property type="match status" value="1"/>
</dbReference>
<evidence type="ECO:0000256" key="1">
    <source>
        <dbReference type="ARBA" id="ARBA00007448"/>
    </source>
</evidence>
<evidence type="ECO:0000256" key="3">
    <source>
        <dbReference type="ARBA" id="ARBA00022840"/>
    </source>
</evidence>
<dbReference type="GO" id="GO:0005524">
    <property type="term" value="F:ATP binding"/>
    <property type="evidence" value="ECO:0007669"/>
    <property type="project" value="UniProtKB-KW"/>
</dbReference>